<sequence>MKIAQAAPPEMENYIEELTEQLRYDLLPRYVSVDKLNPDELLNPDYCTDHLYNGLLDEALQVISSLQTIIAVIEAIQHRPIEESDCEQFEKNIAILKKYGFLFPVSIECFAKENNLITYSYESFYNSYIN</sequence>
<evidence type="ECO:0000313" key="2">
    <source>
        <dbReference type="Proteomes" id="UP000031829"/>
    </source>
</evidence>
<reference evidence="1 2" key="1">
    <citation type="journal article" date="2015" name="Genome Announc.">
        <title>Complete genome sequences for 35 biothreat assay-relevant bacillus species.</title>
        <authorList>
            <person name="Johnson S.L."/>
            <person name="Daligault H.E."/>
            <person name="Davenport K.W."/>
            <person name="Jaissle J."/>
            <person name="Frey K.G."/>
            <person name="Ladner J.T."/>
            <person name="Broomall S.M."/>
            <person name="Bishop-Lilly K.A."/>
            <person name="Bruce D.C."/>
            <person name="Gibbons H.S."/>
            <person name="Coyne S.R."/>
            <person name="Lo C.C."/>
            <person name="Meincke L."/>
            <person name="Munk A.C."/>
            <person name="Koroleva G.I."/>
            <person name="Rosenzweig C.N."/>
            <person name="Palacios G.F."/>
            <person name="Redden C.L."/>
            <person name="Minogue T.D."/>
            <person name="Chain P.S."/>
        </authorList>
    </citation>
    <scope>NUCLEOTIDE SEQUENCE [LARGE SCALE GENOMIC DNA]</scope>
    <source>
        <strain evidence="2">ATCC 14581 / DSM 32 / JCM 2506 / NBRC 15308 / NCIMB 9376 / NCTC 10342 / NRRL B-14308 / VKM B-512</strain>
    </source>
</reference>
<accession>A0A0B6A9M0</accession>
<dbReference type="RefSeq" id="WP_013081630.1">
    <property type="nucleotide sequence ID" value="NZ_BCVB01000014.1"/>
</dbReference>
<dbReference type="AlphaFoldDB" id="A0A0B6A9M0"/>
<dbReference type="EMBL" id="CP009920">
    <property type="protein sequence ID" value="AJI21650.1"/>
    <property type="molecule type" value="Genomic_DNA"/>
</dbReference>
<dbReference type="InterPro" id="IPR020355">
    <property type="entry name" value="Uncharacterised_YhcU"/>
</dbReference>
<name>A0A0B6A9M0_PRIM2</name>
<organism evidence="1 2">
    <name type="scientific">Priestia megaterium (strain ATCC 14581 / DSM 32 / CCUG 1817 / JCM 2506 / NBRC 15308 / NCIMB 9376 / NCTC 10342 / NRRL B-14308 / VKM B-512 / Ford 19)</name>
    <name type="common">Bacillus megaterium</name>
    <dbReference type="NCBI Taxonomy" id="1348623"/>
    <lineage>
        <taxon>Bacteria</taxon>
        <taxon>Bacillati</taxon>
        <taxon>Bacillota</taxon>
        <taxon>Bacilli</taxon>
        <taxon>Bacillales</taxon>
        <taxon>Bacillaceae</taxon>
        <taxon>Priestia</taxon>
    </lineage>
</organism>
<protein>
    <submittedName>
        <fullName evidence="1">Uncharacterized protein</fullName>
    </submittedName>
</protein>
<dbReference type="GeneID" id="93640883"/>
<dbReference type="HOGENOM" id="CLU_1933811_0_0_9"/>
<dbReference type="KEGG" id="bmeg:BG04_2818"/>
<gene>
    <name evidence="1" type="ORF">BG04_2818</name>
</gene>
<dbReference type="Proteomes" id="UP000031829">
    <property type="component" value="Chromosome"/>
</dbReference>
<dbReference type="Pfam" id="PF17326">
    <property type="entry name" value="DUF5365"/>
    <property type="match status" value="1"/>
</dbReference>
<evidence type="ECO:0000313" key="1">
    <source>
        <dbReference type="EMBL" id="AJI21650.1"/>
    </source>
</evidence>
<proteinExistence type="predicted"/>